<accession>A0A968G9L1</accession>
<keyword evidence="1" id="KW-0732">Signal</keyword>
<organism evidence="2 3">
    <name type="scientific">Entomospira entomophila</name>
    <dbReference type="NCBI Taxonomy" id="2719988"/>
    <lineage>
        <taxon>Bacteria</taxon>
        <taxon>Pseudomonadati</taxon>
        <taxon>Spirochaetota</taxon>
        <taxon>Spirochaetia</taxon>
        <taxon>Spirochaetales</taxon>
        <taxon>Spirochaetaceae</taxon>
        <taxon>Entomospira</taxon>
    </lineage>
</organism>
<dbReference type="Gene3D" id="2.40.420.20">
    <property type="match status" value="1"/>
</dbReference>
<dbReference type="SUPFAM" id="SSF51230">
    <property type="entry name" value="Single hybrid motif"/>
    <property type="match status" value="1"/>
</dbReference>
<keyword evidence="3" id="KW-1185">Reference proteome</keyword>
<dbReference type="Gene3D" id="2.40.50.100">
    <property type="match status" value="1"/>
</dbReference>
<name>A0A968G9L1_9SPIO</name>
<reference evidence="2 3" key="1">
    <citation type="submission" date="2020-03" db="EMBL/GenBank/DDBJ databases">
        <title>Spirochaetal bacteria isolated from arthropods constitute a novel genus Entomospira genus novum within the order Spirochaetales.</title>
        <authorList>
            <person name="Grana-Miraglia L."/>
            <person name="Sikutova S."/>
            <person name="Fingerle V."/>
            <person name="Sing A."/>
            <person name="Castillo-Ramirez S."/>
            <person name="Margos G."/>
            <person name="Rudolf I."/>
        </authorList>
    </citation>
    <scope>NUCLEOTIDE SEQUENCE [LARGE SCALE GENOMIC DNA]</scope>
    <source>
        <strain evidence="2 3">BR193</strain>
    </source>
</reference>
<dbReference type="EMBL" id="JAATLJ010000001">
    <property type="protein sequence ID" value="NIZ41105.1"/>
    <property type="molecule type" value="Genomic_DNA"/>
</dbReference>
<dbReference type="Proteomes" id="UP000711995">
    <property type="component" value="Unassembled WGS sequence"/>
</dbReference>
<dbReference type="AlphaFoldDB" id="A0A968G9L1"/>
<sequence>MYRKIVFPSIMMLLIALWASAQQGGGGNRRNASDDGAQGIIVFVEPIQRHDLYHKRMFGGRLEPTQTFPQTSLVTGVIQSVNVSIGQYVSKGQLLYTVQQIVIAQNYKPTPIYAQNSGIVVDISHHIGDRITTNESVVTLADFHHLKIHILVGEQDFFNIKKGDSVYLPTHIEQAEKAIAVATTIKERTDDSLLQEQQEAIIQANKTIIEKSVGYISALPLIPDYKTGLFTVEVTFNRANHLFFGKFERVELRTQRTYSLAVDQSHLIYRYGRNHLLMLDTENVLYLREVEVGETFGEYVTILAGIEDGEHIVVRANGRYQVGDTVTPRLETKDPT</sequence>
<dbReference type="RefSeq" id="WP_167700681.1">
    <property type="nucleotide sequence ID" value="NZ_CP118174.1"/>
</dbReference>
<evidence type="ECO:0000256" key="1">
    <source>
        <dbReference type="SAM" id="SignalP"/>
    </source>
</evidence>
<feature type="chain" id="PRO_5037215109" description="RND efflux pump membrane fusion protein barrel-sandwich domain-containing protein" evidence="1">
    <location>
        <begin position="22"/>
        <end position="336"/>
    </location>
</feature>
<dbReference type="InterPro" id="IPR011053">
    <property type="entry name" value="Single_hybrid_motif"/>
</dbReference>
<proteinExistence type="predicted"/>
<dbReference type="GO" id="GO:1990281">
    <property type="term" value="C:efflux pump complex"/>
    <property type="evidence" value="ECO:0007669"/>
    <property type="project" value="TreeGrafter"/>
</dbReference>
<evidence type="ECO:0000313" key="3">
    <source>
        <dbReference type="Proteomes" id="UP000711995"/>
    </source>
</evidence>
<feature type="signal peptide" evidence="1">
    <location>
        <begin position="1"/>
        <end position="21"/>
    </location>
</feature>
<gene>
    <name evidence="2" type="ORF">HCT14_06275</name>
</gene>
<dbReference type="PANTHER" id="PTHR30469">
    <property type="entry name" value="MULTIDRUG RESISTANCE PROTEIN MDTA"/>
    <property type="match status" value="1"/>
</dbReference>
<protein>
    <recommendedName>
        <fullName evidence="4">RND efflux pump membrane fusion protein barrel-sandwich domain-containing protein</fullName>
    </recommendedName>
</protein>
<dbReference type="GO" id="GO:0015562">
    <property type="term" value="F:efflux transmembrane transporter activity"/>
    <property type="evidence" value="ECO:0007669"/>
    <property type="project" value="TreeGrafter"/>
</dbReference>
<evidence type="ECO:0000313" key="2">
    <source>
        <dbReference type="EMBL" id="NIZ41105.1"/>
    </source>
</evidence>
<comment type="caution">
    <text evidence="2">The sequence shown here is derived from an EMBL/GenBank/DDBJ whole genome shotgun (WGS) entry which is preliminary data.</text>
</comment>
<evidence type="ECO:0008006" key="4">
    <source>
        <dbReference type="Google" id="ProtNLM"/>
    </source>
</evidence>